<sequence>MGEENEDDTTENYGAGMEGRFGRELLLQVWRDRPRVLLIEGATADIALGCVKSMLVVLFLSCLRKPTYTLSLDVNGQMGQREEDVLGTM</sequence>
<gene>
    <name evidence="1" type="ORF">L2E82_32987</name>
</gene>
<proteinExistence type="predicted"/>
<organism evidence="1 2">
    <name type="scientific">Cichorium intybus</name>
    <name type="common">Chicory</name>
    <dbReference type="NCBI Taxonomy" id="13427"/>
    <lineage>
        <taxon>Eukaryota</taxon>
        <taxon>Viridiplantae</taxon>
        <taxon>Streptophyta</taxon>
        <taxon>Embryophyta</taxon>
        <taxon>Tracheophyta</taxon>
        <taxon>Spermatophyta</taxon>
        <taxon>Magnoliopsida</taxon>
        <taxon>eudicotyledons</taxon>
        <taxon>Gunneridae</taxon>
        <taxon>Pentapetalae</taxon>
        <taxon>asterids</taxon>
        <taxon>campanulids</taxon>
        <taxon>Asterales</taxon>
        <taxon>Asteraceae</taxon>
        <taxon>Cichorioideae</taxon>
        <taxon>Cichorieae</taxon>
        <taxon>Cichoriinae</taxon>
        <taxon>Cichorium</taxon>
    </lineage>
</organism>
<protein>
    <submittedName>
        <fullName evidence="1">Uncharacterized protein</fullName>
    </submittedName>
</protein>
<keyword evidence="2" id="KW-1185">Reference proteome</keyword>
<comment type="caution">
    <text evidence="1">The sequence shown here is derived from an EMBL/GenBank/DDBJ whole genome shotgun (WGS) entry which is preliminary data.</text>
</comment>
<name>A0ACB9BHV7_CICIN</name>
<reference evidence="2" key="1">
    <citation type="journal article" date="2022" name="Mol. Ecol. Resour.">
        <title>The genomes of chicory, endive, great burdock and yacon provide insights into Asteraceae palaeo-polyploidization history and plant inulin production.</title>
        <authorList>
            <person name="Fan W."/>
            <person name="Wang S."/>
            <person name="Wang H."/>
            <person name="Wang A."/>
            <person name="Jiang F."/>
            <person name="Liu H."/>
            <person name="Zhao H."/>
            <person name="Xu D."/>
            <person name="Zhang Y."/>
        </authorList>
    </citation>
    <scope>NUCLEOTIDE SEQUENCE [LARGE SCALE GENOMIC DNA]</scope>
    <source>
        <strain evidence="2">cv. Punajuju</strain>
    </source>
</reference>
<accession>A0ACB9BHV7</accession>
<dbReference type="Proteomes" id="UP001055811">
    <property type="component" value="Linkage Group LG06"/>
</dbReference>
<reference evidence="1 2" key="2">
    <citation type="journal article" date="2022" name="Mol. Ecol. Resour.">
        <title>The genomes of chicory, endive, great burdock and yacon provide insights into Asteraceae paleo-polyploidization history and plant inulin production.</title>
        <authorList>
            <person name="Fan W."/>
            <person name="Wang S."/>
            <person name="Wang H."/>
            <person name="Wang A."/>
            <person name="Jiang F."/>
            <person name="Liu H."/>
            <person name="Zhao H."/>
            <person name="Xu D."/>
            <person name="Zhang Y."/>
        </authorList>
    </citation>
    <scope>NUCLEOTIDE SEQUENCE [LARGE SCALE GENOMIC DNA]</scope>
    <source>
        <strain evidence="2">cv. Punajuju</strain>
        <tissue evidence="1">Leaves</tissue>
    </source>
</reference>
<evidence type="ECO:0000313" key="1">
    <source>
        <dbReference type="EMBL" id="KAI3721967.1"/>
    </source>
</evidence>
<evidence type="ECO:0000313" key="2">
    <source>
        <dbReference type="Proteomes" id="UP001055811"/>
    </source>
</evidence>
<dbReference type="EMBL" id="CM042014">
    <property type="protein sequence ID" value="KAI3721967.1"/>
    <property type="molecule type" value="Genomic_DNA"/>
</dbReference>